<evidence type="ECO:0000256" key="10">
    <source>
        <dbReference type="ARBA" id="ARBA00023136"/>
    </source>
</evidence>
<dbReference type="HAMAP" id="MF_01462">
    <property type="entry name" value="CbiM"/>
    <property type="match status" value="1"/>
</dbReference>
<comment type="pathway">
    <text evidence="2 12">Cofactor biosynthesis; adenosylcobalamin biosynthesis.</text>
</comment>
<evidence type="ECO:0000256" key="6">
    <source>
        <dbReference type="ARBA" id="ARBA00022573"/>
    </source>
</evidence>
<feature type="transmembrane region" description="Helical" evidence="12">
    <location>
        <begin position="139"/>
        <end position="163"/>
    </location>
</feature>
<comment type="subcellular location">
    <subcellularLocation>
        <location evidence="1">Cell inner membrane</location>
        <topology evidence="1">Multi-pass membrane protein</topology>
    </subcellularLocation>
    <subcellularLocation>
        <location evidence="12">Cell membrane</location>
        <topology evidence="12">Multi-pass membrane protein</topology>
    </subcellularLocation>
</comment>
<organism evidence="13 15">
    <name type="scientific">Halobacterium salinarum (strain ATCC 33171 / DSM 3754 / JCM 8978 / NBRC 102687 / NCIMB 764 / 91-R6)</name>
    <dbReference type="NCBI Taxonomy" id="2597657"/>
    <lineage>
        <taxon>Archaea</taxon>
        <taxon>Methanobacteriati</taxon>
        <taxon>Methanobacteriota</taxon>
        <taxon>Stenosarchaea group</taxon>
        <taxon>Halobacteria</taxon>
        <taxon>Halobacteriales</taxon>
        <taxon>Halobacteriaceae</taxon>
        <taxon>Halobacterium</taxon>
    </lineage>
</organism>
<dbReference type="NCBIfam" id="NF006184">
    <property type="entry name" value="PRK08319.1"/>
    <property type="match status" value="1"/>
</dbReference>
<keyword evidence="9 12" id="KW-0406">Ion transport</keyword>
<feature type="transmembrane region" description="Helical" evidence="12">
    <location>
        <begin position="7"/>
        <end position="29"/>
    </location>
</feature>
<keyword evidence="3 12" id="KW-0171">Cobalt transport</keyword>
<evidence type="ECO:0000256" key="7">
    <source>
        <dbReference type="ARBA" id="ARBA00022692"/>
    </source>
</evidence>
<evidence type="ECO:0000313" key="13">
    <source>
        <dbReference type="EMBL" id="QCC45352.1"/>
    </source>
</evidence>
<dbReference type="InterPro" id="IPR018024">
    <property type="entry name" value="CbiM"/>
</dbReference>
<dbReference type="Gene3D" id="1.10.1760.20">
    <property type="match status" value="1"/>
</dbReference>
<dbReference type="PANTHER" id="PTHR43627">
    <property type="match status" value="1"/>
</dbReference>
<comment type="function">
    <text evidence="12">Part of the energy-coupling factor (ECF) transporter complex CbiMNOQ involved in cobalt import.</text>
</comment>
<protein>
    <recommendedName>
        <fullName evidence="12">Putative cobalt transport protein CbiM</fullName>
    </recommendedName>
    <alternativeName>
        <fullName evidence="12">Energy-coupling factor transporter probable substrate-capture protein CbiM</fullName>
        <shortName evidence="12">ECF transporter S component CbiM</shortName>
    </alternativeName>
</protein>
<evidence type="ECO:0000256" key="5">
    <source>
        <dbReference type="ARBA" id="ARBA00022475"/>
    </source>
</evidence>
<dbReference type="EMBL" id="CP038631">
    <property type="protein sequence ID" value="QCC45352.1"/>
    <property type="molecule type" value="Genomic_DNA"/>
</dbReference>
<comment type="subunit">
    <text evidence="12">Forms an energy-coupling factor (ECF) transporter complex composed of an ATP-binding protein (A component, CbiO), a transmembrane protein (T component, CbiQ) and 2 possible substrate-capture proteins (S components, CbiM and CbiN) of unknown stoichimetry.</text>
</comment>
<evidence type="ECO:0000256" key="8">
    <source>
        <dbReference type="ARBA" id="ARBA00022989"/>
    </source>
</evidence>
<keyword evidence="11 12" id="KW-0170">Cobalt</keyword>
<evidence type="ECO:0000256" key="2">
    <source>
        <dbReference type="ARBA" id="ARBA00004953"/>
    </source>
</evidence>
<dbReference type="RefSeq" id="WP_010903191.1">
    <property type="nucleotide sequence ID" value="NZ_VRYN01000001.1"/>
</dbReference>
<dbReference type="PANTHER" id="PTHR43627:SF1">
    <property type="entry name" value="COBALT TRANSPORT PROTEIN CBIM"/>
    <property type="match status" value="1"/>
</dbReference>
<keyword evidence="4 12" id="KW-0813">Transport</keyword>
<evidence type="ECO:0000256" key="4">
    <source>
        <dbReference type="ARBA" id="ARBA00022448"/>
    </source>
</evidence>
<evidence type="ECO:0000256" key="9">
    <source>
        <dbReference type="ARBA" id="ARBA00023065"/>
    </source>
</evidence>
<dbReference type="AlphaFoldDB" id="A0A4D6GXP9"/>
<evidence type="ECO:0000256" key="12">
    <source>
        <dbReference type="HAMAP-Rule" id="MF_01462"/>
    </source>
</evidence>
<dbReference type="Proteomes" id="UP000296216">
    <property type="component" value="Chromosome"/>
</dbReference>
<feature type="transmembrane region" description="Helical" evidence="12">
    <location>
        <begin position="108"/>
        <end position="127"/>
    </location>
</feature>
<dbReference type="GO" id="GO:0043190">
    <property type="term" value="C:ATP-binding cassette (ABC) transporter complex"/>
    <property type="evidence" value="ECO:0007669"/>
    <property type="project" value="InterPro"/>
</dbReference>
<dbReference type="UniPathway" id="UPA00148"/>
<feature type="transmembrane region" description="Helical" evidence="12">
    <location>
        <begin position="41"/>
        <end position="60"/>
    </location>
</feature>
<keyword evidence="10 12" id="KW-0472">Membrane</keyword>
<evidence type="ECO:0000256" key="11">
    <source>
        <dbReference type="ARBA" id="ARBA00023285"/>
    </source>
</evidence>
<dbReference type="Pfam" id="PF01891">
    <property type="entry name" value="CbiM"/>
    <property type="match status" value="1"/>
</dbReference>
<evidence type="ECO:0000256" key="3">
    <source>
        <dbReference type="ARBA" id="ARBA00022426"/>
    </source>
</evidence>
<evidence type="ECO:0000313" key="15">
    <source>
        <dbReference type="Proteomes" id="UP000296216"/>
    </source>
</evidence>
<sequence>MHIMEGFLPGIWALVWFVVAIPVISYGALKTARLARNDELNKSHIAVAAAFIFVLSALKIPSVTGSTSHPTGTGIAVVLFGPAVTAFLSAIVLLYQALLLGHGGLTTLGANVVSMGVVGPVAGWVVFRALNPYLDLQKATFAAAVIADWTTYLVTSIQLGVAFPSGPGVAGVVDSIVRFASVFSITQIPIGIVEGALAAGLIGYIAMSRQSIKTRLGVTA</sequence>
<dbReference type="NCBIfam" id="TIGR00123">
    <property type="entry name" value="cbiM"/>
    <property type="match status" value="1"/>
</dbReference>
<feature type="transmembrane region" description="Helical" evidence="12">
    <location>
        <begin position="183"/>
        <end position="206"/>
    </location>
</feature>
<reference evidence="13 15" key="1">
    <citation type="journal article" date="2019" name="Microbiol. Resour. Announc.">
        <title>The Genome Sequence of the Halobacterium salinarum Type Strain Is Closely Related to That of Laboratory Strains NRC-1 and R1.</title>
        <authorList>
            <person name="Pfeiffer F."/>
            <person name="Marchfelder A."/>
            <person name="Habermann B."/>
            <person name="Dyall-Smith M.L."/>
        </authorList>
    </citation>
    <scope>NUCLEOTIDE SEQUENCE [LARGE SCALE GENOMIC DNA]</scope>
    <source>
        <strain evidence="13">91-R6</strain>
        <strain evidence="15">ATCC 33171 / DSM 3754 / JCM 8978 / NBRC 102687 / NCIMB 764 / 91-R6</strain>
    </source>
</reference>
<dbReference type="Proteomes" id="UP000323075">
    <property type="component" value="Unassembled WGS sequence"/>
</dbReference>
<keyword evidence="7 12" id="KW-0812">Transmembrane</keyword>
<dbReference type="GO" id="GO:0009236">
    <property type="term" value="P:cobalamin biosynthetic process"/>
    <property type="evidence" value="ECO:0007669"/>
    <property type="project" value="UniProtKB-UniRule"/>
</dbReference>
<dbReference type="GeneID" id="68694307"/>
<comment type="similarity">
    <text evidence="12">Belongs to the CbiM family.</text>
</comment>
<accession>A0A4D6GXP9</accession>
<keyword evidence="6 12" id="KW-0169">Cobalamin biosynthesis</keyword>
<dbReference type="FunFam" id="1.10.1760.20:FF:000001">
    <property type="entry name" value="Cobalt transport protein CbiM"/>
    <property type="match status" value="1"/>
</dbReference>
<keyword evidence="8 12" id="KW-1133">Transmembrane helix</keyword>
<dbReference type="SMR" id="A0A4D6GXP9"/>
<evidence type="ECO:0000256" key="1">
    <source>
        <dbReference type="ARBA" id="ARBA00004429"/>
    </source>
</evidence>
<evidence type="ECO:0000313" key="16">
    <source>
        <dbReference type="Proteomes" id="UP000323075"/>
    </source>
</evidence>
<gene>
    <name evidence="12 13" type="primary">cbiM</name>
    <name evidence="14" type="ORF">APQ99_00128</name>
    <name evidence="13" type="ORF">HBSAL_08520</name>
</gene>
<name>A0A4D6GXP9_HALS9</name>
<dbReference type="EMBL" id="VRYN01000001">
    <property type="protein sequence ID" value="TYO81623.1"/>
    <property type="molecule type" value="Genomic_DNA"/>
</dbReference>
<dbReference type="GO" id="GO:0015087">
    <property type="term" value="F:cobalt ion transmembrane transporter activity"/>
    <property type="evidence" value="ECO:0007669"/>
    <property type="project" value="UniProtKB-UniRule"/>
</dbReference>
<proteinExistence type="inferred from homology"/>
<reference evidence="13" key="3">
    <citation type="journal article" name="MicrobiologyOpen">
        <title>Whole-genome comparison between the type strain of Halobacterium salinarum (DSM 3754(T)) and the laboratory strains R1 and NRC-1.</title>
        <authorList>
            <person name="Pfeiffer F."/>
            <person name="Losensky G."/>
            <person name="Marchfelder A."/>
            <person name="Habermann B."/>
            <person name="Dyall-Smith M."/>
        </authorList>
    </citation>
    <scope>NUCLEOTIDE SEQUENCE</scope>
    <source>
        <strain evidence="13">91-R6</strain>
    </source>
</reference>
<reference evidence="14 16" key="2">
    <citation type="submission" date="2019-07" db="EMBL/GenBank/DDBJ databases">
        <title>Genomic Encyclopedia of Archaeal and Bacterial Type Strains, Phase II (KMG-II): from individual species to whole genera.</title>
        <authorList>
            <person name="Goeker M."/>
        </authorList>
    </citation>
    <scope>NUCLEOTIDE SEQUENCE [LARGE SCALE GENOMIC DNA]</scope>
    <source>
        <strain evidence="14 16">DSM 3754</strain>
    </source>
</reference>
<keyword evidence="5 12" id="KW-1003">Cell membrane</keyword>
<evidence type="ECO:0000313" key="14">
    <source>
        <dbReference type="EMBL" id="TYO81623.1"/>
    </source>
</evidence>
<dbReference type="InterPro" id="IPR002751">
    <property type="entry name" value="CbiM/NikMN"/>
</dbReference>
<feature type="transmembrane region" description="Helical" evidence="12">
    <location>
        <begin position="72"/>
        <end position="96"/>
    </location>
</feature>